<feature type="compositionally biased region" description="Low complexity" evidence="6">
    <location>
        <begin position="196"/>
        <end position="205"/>
    </location>
</feature>
<dbReference type="InterPro" id="IPR045164">
    <property type="entry name" value="RBM41/RNPC3"/>
</dbReference>
<evidence type="ECO:0000256" key="5">
    <source>
        <dbReference type="ARBA" id="ARBA00023242"/>
    </source>
</evidence>
<evidence type="ECO:0000256" key="2">
    <source>
        <dbReference type="ARBA" id="ARBA00020364"/>
    </source>
</evidence>
<dbReference type="Proteomes" id="UP001153712">
    <property type="component" value="Chromosome 8"/>
</dbReference>
<organism evidence="8 9">
    <name type="scientific">Phyllotreta striolata</name>
    <name type="common">Striped flea beetle</name>
    <name type="synonym">Crioceris striolata</name>
    <dbReference type="NCBI Taxonomy" id="444603"/>
    <lineage>
        <taxon>Eukaryota</taxon>
        <taxon>Metazoa</taxon>
        <taxon>Ecdysozoa</taxon>
        <taxon>Arthropoda</taxon>
        <taxon>Hexapoda</taxon>
        <taxon>Insecta</taxon>
        <taxon>Pterygota</taxon>
        <taxon>Neoptera</taxon>
        <taxon>Endopterygota</taxon>
        <taxon>Coleoptera</taxon>
        <taxon>Polyphaga</taxon>
        <taxon>Cucujiformia</taxon>
        <taxon>Chrysomeloidea</taxon>
        <taxon>Chrysomelidae</taxon>
        <taxon>Galerucinae</taxon>
        <taxon>Alticini</taxon>
        <taxon>Phyllotreta</taxon>
    </lineage>
</organism>
<keyword evidence="5" id="KW-0539">Nucleus</keyword>
<dbReference type="InterPro" id="IPR000504">
    <property type="entry name" value="RRM_dom"/>
</dbReference>
<dbReference type="CDD" id="cd12239">
    <property type="entry name" value="RRM2_RBM40_like"/>
    <property type="match status" value="1"/>
</dbReference>
<proteinExistence type="predicted"/>
<comment type="subcellular location">
    <subcellularLocation>
        <location evidence="1">Nucleus</location>
    </subcellularLocation>
</comment>
<dbReference type="SMART" id="SM00360">
    <property type="entry name" value="RRM"/>
    <property type="match status" value="2"/>
</dbReference>
<evidence type="ECO:0000313" key="9">
    <source>
        <dbReference type="Proteomes" id="UP001153712"/>
    </source>
</evidence>
<dbReference type="AlphaFoldDB" id="A0A9N9TX14"/>
<evidence type="ECO:0000256" key="1">
    <source>
        <dbReference type="ARBA" id="ARBA00004123"/>
    </source>
</evidence>
<dbReference type="GO" id="GO:0097157">
    <property type="term" value="F:pre-mRNA intronic binding"/>
    <property type="evidence" value="ECO:0007669"/>
    <property type="project" value="TreeGrafter"/>
</dbReference>
<name>A0A9N9TX14_PHYSR</name>
<feature type="compositionally biased region" description="Basic and acidic residues" evidence="6">
    <location>
        <begin position="214"/>
        <end position="223"/>
    </location>
</feature>
<keyword evidence="3" id="KW-0677">Repeat</keyword>
<evidence type="ECO:0000259" key="7">
    <source>
        <dbReference type="SMART" id="SM00360"/>
    </source>
</evidence>
<feature type="region of interest" description="Disordered" evidence="6">
    <location>
        <begin position="276"/>
        <end position="309"/>
    </location>
</feature>
<dbReference type="OrthoDB" id="448399at2759"/>
<keyword evidence="9" id="KW-1185">Reference proteome</keyword>
<dbReference type="FunFam" id="3.30.70.330:FF:000207">
    <property type="entry name" value="RNA-binding region (RNP1, RRM)-containing 3"/>
    <property type="match status" value="1"/>
</dbReference>
<dbReference type="PANTHER" id="PTHR16105:SF0">
    <property type="entry name" value="RNA-BINDING REGION-CONTAINING PROTEIN 3"/>
    <property type="match status" value="1"/>
</dbReference>
<evidence type="ECO:0000313" key="8">
    <source>
        <dbReference type="EMBL" id="CAG9864493.1"/>
    </source>
</evidence>
<feature type="compositionally biased region" description="Basic residues" evidence="6">
    <location>
        <begin position="224"/>
        <end position="233"/>
    </location>
</feature>
<protein>
    <recommendedName>
        <fullName evidence="2">RNA-binding region-containing protein 3</fullName>
    </recommendedName>
</protein>
<keyword evidence="4" id="KW-0694">RNA-binding</keyword>
<dbReference type="InterPro" id="IPR035979">
    <property type="entry name" value="RBD_domain_sf"/>
</dbReference>
<evidence type="ECO:0000256" key="4">
    <source>
        <dbReference type="ARBA" id="ARBA00022884"/>
    </source>
</evidence>
<accession>A0A9N9TX14</accession>
<dbReference type="GO" id="GO:0000398">
    <property type="term" value="P:mRNA splicing, via spliceosome"/>
    <property type="evidence" value="ECO:0007669"/>
    <property type="project" value="TreeGrafter"/>
</dbReference>
<dbReference type="EMBL" id="OU900101">
    <property type="protein sequence ID" value="CAG9864493.1"/>
    <property type="molecule type" value="Genomic_DNA"/>
</dbReference>
<feature type="compositionally biased region" description="Polar residues" evidence="6">
    <location>
        <begin position="281"/>
        <end position="301"/>
    </location>
</feature>
<dbReference type="PANTHER" id="PTHR16105">
    <property type="entry name" value="RNA-BINDING REGION-CONTAINING PROTEIN 3"/>
    <property type="match status" value="1"/>
</dbReference>
<evidence type="ECO:0000256" key="3">
    <source>
        <dbReference type="ARBA" id="ARBA00022737"/>
    </source>
</evidence>
<feature type="domain" description="RRM" evidence="7">
    <location>
        <begin position="6"/>
        <end position="76"/>
    </location>
</feature>
<dbReference type="GO" id="GO:0030626">
    <property type="term" value="F:U12 snRNA binding"/>
    <property type="evidence" value="ECO:0007669"/>
    <property type="project" value="TreeGrafter"/>
</dbReference>
<dbReference type="InterPro" id="IPR012677">
    <property type="entry name" value="Nucleotide-bd_a/b_plait_sf"/>
</dbReference>
<reference evidence="8" key="1">
    <citation type="submission" date="2022-01" db="EMBL/GenBank/DDBJ databases">
        <authorList>
            <person name="King R."/>
        </authorList>
    </citation>
    <scope>NUCLEOTIDE SEQUENCE</scope>
</reference>
<feature type="region of interest" description="Disordered" evidence="6">
    <location>
        <begin position="189"/>
        <end position="233"/>
    </location>
</feature>
<dbReference type="SUPFAM" id="SSF54928">
    <property type="entry name" value="RNA-binding domain, RBD"/>
    <property type="match status" value="1"/>
</dbReference>
<dbReference type="GO" id="GO:0005689">
    <property type="term" value="C:U12-type spliceosomal complex"/>
    <property type="evidence" value="ECO:0007669"/>
    <property type="project" value="TreeGrafter"/>
</dbReference>
<gene>
    <name evidence="8" type="ORF">PHYEVI_LOCUS10748</name>
</gene>
<dbReference type="Pfam" id="PF00076">
    <property type="entry name" value="RRM_1"/>
    <property type="match status" value="1"/>
</dbReference>
<evidence type="ECO:0000256" key="6">
    <source>
        <dbReference type="SAM" id="MobiDB-lite"/>
    </source>
</evidence>
<dbReference type="Gene3D" id="3.30.70.330">
    <property type="match status" value="2"/>
</dbReference>
<sequence length="430" mass="48348">MVCKDTLKIKNLPKELSDAQKEDFVKHFGATKVKVLTSRAKEKSTVYGKFDSEDLAKNVMLRLHQITVLNCRLSVEYAENDIVQGKPKQKKIEDSDISSKKSFKTFVNKLTSFNDNVGFHQPPPSHLKYLYPKANRATINNIAHALLTIPRFYTQVLHLMNRMNLPPPFAVEQPPVRTINPAQHPVVEASAAKPPEGNSPKSSSESELESDTEDTFRNKEYAPMKRKSTQKKAIKRPKFIKLPVVQPTGVSKPIENVFEKVEVQVQKKIELKVPADCASRKPQSPEQEQTGGVETVSNPTTEAEHKPDGTCITSEELAGNRIPHKDLGVLPVFKNYHPGAPTCRLYIKNCAKSVVLKDLEYIYNRYKITEGDAPSQFDIRLMQEGRMKGQAFVTLDSVQLAQKAVKETNGYILKEKPLVVVFARSAVQKK</sequence>
<feature type="domain" description="RRM" evidence="7">
    <location>
        <begin position="344"/>
        <end position="421"/>
    </location>
</feature>